<dbReference type="OrthoDB" id="8782691at2"/>
<proteinExistence type="predicted"/>
<gene>
    <name evidence="1" type="ORF">EAS64_40795</name>
</gene>
<reference evidence="1 2" key="1">
    <citation type="submission" date="2018-11" db="EMBL/GenBank/DDBJ databases">
        <title>Trebonia kvetii gen.nov., sp.nov., a novel acidophilic actinobacterium, and proposal of the new actinobacterial family Treboniaceae fam. nov.</title>
        <authorList>
            <person name="Rapoport D."/>
            <person name="Sagova-Mareckova M."/>
            <person name="Sedlacek I."/>
            <person name="Provaznik J."/>
            <person name="Kralova S."/>
            <person name="Pavlinic D."/>
            <person name="Benes V."/>
            <person name="Kopecky J."/>
        </authorList>
    </citation>
    <scope>NUCLEOTIDE SEQUENCE [LARGE SCALE GENOMIC DNA]</scope>
    <source>
        <strain evidence="1 2">15Tr583</strain>
    </source>
</reference>
<sequence>MVERLWHALASDGRASRVPGVDRFAYALVAEIPGVAVDLAQQGLQIVDWDLAMTQYQAGSDAGATVSHRQFWTLAAHPDRYRVVEAVRNLDEDWWTTGGRDLHAGDRVAIWKYKEPIPTCL</sequence>
<dbReference type="RefSeq" id="WP_145862100.1">
    <property type="nucleotide sequence ID" value="NZ_RPFW01000012.1"/>
</dbReference>
<dbReference type="Proteomes" id="UP000460272">
    <property type="component" value="Unassembled WGS sequence"/>
</dbReference>
<organism evidence="1 2">
    <name type="scientific">Trebonia kvetii</name>
    <dbReference type="NCBI Taxonomy" id="2480626"/>
    <lineage>
        <taxon>Bacteria</taxon>
        <taxon>Bacillati</taxon>
        <taxon>Actinomycetota</taxon>
        <taxon>Actinomycetes</taxon>
        <taxon>Streptosporangiales</taxon>
        <taxon>Treboniaceae</taxon>
        <taxon>Trebonia</taxon>
    </lineage>
</organism>
<evidence type="ECO:0000313" key="1">
    <source>
        <dbReference type="EMBL" id="TVY99613.1"/>
    </source>
</evidence>
<dbReference type="AlphaFoldDB" id="A0A6P2BNA1"/>
<dbReference type="EMBL" id="RPFW01000012">
    <property type="protein sequence ID" value="TVY99613.1"/>
    <property type="molecule type" value="Genomic_DNA"/>
</dbReference>
<keyword evidence="2" id="KW-1185">Reference proteome</keyword>
<evidence type="ECO:0000313" key="2">
    <source>
        <dbReference type="Proteomes" id="UP000460272"/>
    </source>
</evidence>
<accession>A0A6P2BNA1</accession>
<name>A0A6P2BNA1_9ACTN</name>
<comment type="caution">
    <text evidence="1">The sequence shown here is derived from an EMBL/GenBank/DDBJ whole genome shotgun (WGS) entry which is preliminary data.</text>
</comment>
<protein>
    <submittedName>
        <fullName evidence="1">Uncharacterized protein</fullName>
    </submittedName>
</protein>